<name>A0A0B0IGA8_9BACI</name>
<organism evidence="2 3">
    <name type="scientific">Halalkalibacter okhensis</name>
    <dbReference type="NCBI Taxonomy" id="333138"/>
    <lineage>
        <taxon>Bacteria</taxon>
        <taxon>Bacillati</taxon>
        <taxon>Bacillota</taxon>
        <taxon>Bacilli</taxon>
        <taxon>Bacillales</taxon>
        <taxon>Bacillaceae</taxon>
        <taxon>Halalkalibacter</taxon>
    </lineage>
</organism>
<evidence type="ECO:0000256" key="1">
    <source>
        <dbReference type="SAM" id="Coils"/>
    </source>
</evidence>
<proteinExistence type="predicted"/>
<evidence type="ECO:0000313" key="3">
    <source>
        <dbReference type="Proteomes" id="UP000030832"/>
    </source>
</evidence>
<dbReference type="OrthoDB" id="2738903at2"/>
<dbReference type="AlphaFoldDB" id="A0A0B0IGA8"/>
<dbReference type="eggNOG" id="ENOG5030EJ8">
    <property type="taxonomic scope" value="Bacteria"/>
</dbReference>
<feature type="coiled-coil region" evidence="1">
    <location>
        <begin position="18"/>
        <end position="45"/>
    </location>
</feature>
<protein>
    <submittedName>
        <fullName evidence="2">Uncharacterized protein</fullName>
    </submittedName>
</protein>
<comment type="caution">
    <text evidence="2">The sequence shown here is derived from an EMBL/GenBank/DDBJ whole genome shotgun (WGS) entry which is preliminary data.</text>
</comment>
<keyword evidence="3" id="KW-1185">Reference proteome</keyword>
<dbReference type="RefSeq" id="WP_034629332.1">
    <property type="nucleotide sequence ID" value="NZ_JRJU01000014.1"/>
</dbReference>
<dbReference type="EMBL" id="JRJU01000014">
    <property type="protein sequence ID" value="KHF39862.1"/>
    <property type="molecule type" value="Genomic_DNA"/>
</dbReference>
<keyword evidence="1" id="KW-0175">Coiled coil</keyword>
<evidence type="ECO:0000313" key="2">
    <source>
        <dbReference type="EMBL" id="KHF39862.1"/>
    </source>
</evidence>
<accession>A0A0B0IGA8</accession>
<dbReference type="STRING" id="333138.LQ50_12400"/>
<dbReference type="Proteomes" id="UP000030832">
    <property type="component" value="Unassembled WGS sequence"/>
</dbReference>
<gene>
    <name evidence="2" type="ORF">LQ50_12400</name>
</gene>
<sequence>MEREGNQEQELLFKQLTYHFMKEQLEQLKENKKEKNRSYVYLESNTLNMLLVYLLMHVNANQKHTTMKEQESELIPEEISDNLDSIITNNKENFEEILSYLKKIT</sequence>
<reference evidence="2 3" key="1">
    <citation type="submission" date="2014-09" db="EMBL/GenBank/DDBJ databases">
        <title>Genome sequencing and annotation of Bacillus Okhensis strain Kh10-101T.</title>
        <authorList>
            <person name="Prakash J.S."/>
        </authorList>
    </citation>
    <scope>NUCLEOTIDE SEQUENCE [LARGE SCALE GENOMIC DNA]</scope>
    <source>
        <strain evidence="3">Kh10-101T</strain>
    </source>
</reference>